<dbReference type="Gene3D" id="3.20.20.80">
    <property type="entry name" value="Glycosidases"/>
    <property type="match status" value="4"/>
</dbReference>
<dbReference type="Gene3D" id="3.30.1590.10">
    <property type="entry name" value="Maltooligosyl trehalose synthase, domain 2"/>
    <property type="match status" value="1"/>
</dbReference>
<reference evidence="2 3" key="1">
    <citation type="journal article" date="2019" name="Int. J. Syst. Evol. Microbiol.">
        <title>The Global Catalogue of Microorganisms (GCM) 10K type strain sequencing project: providing services to taxonomists for standard genome sequencing and annotation.</title>
        <authorList>
            <consortium name="The Broad Institute Genomics Platform"/>
            <consortium name="The Broad Institute Genome Sequencing Center for Infectious Disease"/>
            <person name="Wu L."/>
            <person name="Ma J."/>
        </authorList>
    </citation>
    <scope>NUCLEOTIDE SEQUENCE [LARGE SCALE GENOMIC DNA]</scope>
    <source>
        <strain evidence="2 3">JCM 3380</strain>
    </source>
</reference>
<protein>
    <submittedName>
        <fullName evidence="2">Malto-oligosyltrehalose synthase</fullName>
    </submittedName>
</protein>
<gene>
    <name evidence="2" type="primary">treY</name>
    <name evidence="2" type="ORF">GCM10010492_35380</name>
</gene>
<evidence type="ECO:0000313" key="3">
    <source>
        <dbReference type="Proteomes" id="UP001500416"/>
    </source>
</evidence>
<dbReference type="InterPro" id="IPR006047">
    <property type="entry name" value="GH13_cat_dom"/>
</dbReference>
<dbReference type="EMBL" id="BAAABU010000006">
    <property type="protein sequence ID" value="GAA0233452.1"/>
    <property type="molecule type" value="Genomic_DNA"/>
</dbReference>
<feature type="domain" description="Glycosyl hydrolase family 13 catalytic" evidence="1">
    <location>
        <begin position="16"/>
        <end position="604"/>
    </location>
</feature>
<dbReference type="RefSeq" id="WP_343934926.1">
    <property type="nucleotide sequence ID" value="NZ_BAAABU010000006.1"/>
</dbReference>
<sequence>MTAPDRGAPASTYRIQFTPDFTFADAEAVVDYLDALGVGALYASPLLEAVPGSTHGYDVVDPTRAREEFGGEAGRQALGKALRRAGLGLVVDIVPNHMATGPENPWWSDLLARGRESRYAKYFDVDWSSGKLLLPFAGSPEEEEEHEHYRLVFWRRGNAALNYRRFFDITTLAAVRVEDPEVFEATHGEVLRWVAAGEVTGLRVDHPDGLADPGAYMRLLKQRAGCWVVVEKILGVDEALPASWPVEGTTGYDALREVCGLFVDPAGEAALTALAAESGVATDFAAVEHECRDLVARGILRAEVKRIAALVDHPDRALAEEAVAQLMVAFPVYRSYLPEGRDAWDAAVAACTCPAVRALDEQVRADPHGELATRIQQTSGMVVAKGTEDTAFYRYSRFVALNEVGGAPDRFGVPVEEFHRRAAAREAGSPAAMTALSTHDTKRSEDVRARLAVLAEIPDEFADAVRRWTAECGIDEPALNMLAWQSLVGAWPITADRMAAYLDKAAKESKVRTTWIDHDEEFEAAVAAWPARVLDSPLGGDVAAFAERVVAPGWSNALGQKLVQLVAPGVPDVYQGSELWDLSLVDPDNRRPVDYEVRRRLLARIRDGWLPAVDDSGAAKLLVVHRALTLRRERPELFRGYRPLRASGPAAKHVVAFERTGLVAVATRLPVGLAAGGGWRDTVLPLPPGDWTDVLTSRPVRGPLGEMLDHYPVALLVRGDS</sequence>
<dbReference type="Pfam" id="PF00128">
    <property type="entry name" value="Alpha-amylase"/>
    <property type="match status" value="1"/>
</dbReference>
<organism evidence="2 3">
    <name type="scientific">Saccharothrix mutabilis subsp. mutabilis</name>
    <dbReference type="NCBI Taxonomy" id="66855"/>
    <lineage>
        <taxon>Bacteria</taxon>
        <taxon>Bacillati</taxon>
        <taxon>Actinomycetota</taxon>
        <taxon>Actinomycetes</taxon>
        <taxon>Pseudonocardiales</taxon>
        <taxon>Pseudonocardiaceae</taxon>
        <taxon>Saccharothrix</taxon>
    </lineage>
</organism>
<keyword evidence="3" id="KW-1185">Reference proteome</keyword>
<name>A0ABN0TYQ6_9PSEU</name>
<evidence type="ECO:0000259" key="1">
    <source>
        <dbReference type="SMART" id="SM00642"/>
    </source>
</evidence>
<accession>A0ABN0TYQ6</accession>
<comment type="caution">
    <text evidence="2">The sequence shown here is derived from an EMBL/GenBank/DDBJ whole genome shotgun (WGS) entry which is preliminary data.</text>
</comment>
<dbReference type="PANTHER" id="PTHR10357">
    <property type="entry name" value="ALPHA-AMYLASE FAMILY MEMBER"/>
    <property type="match status" value="1"/>
</dbReference>
<dbReference type="InterPro" id="IPR017853">
    <property type="entry name" value="GH"/>
</dbReference>
<dbReference type="InterPro" id="IPR012767">
    <property type="entry name" value="Trehalose_TreY"/>
</dbReference>
<dbReference type="NCBIfam" id="TIGR02401">
    <property type="entry name" value="trehalose_TreY"/>
    <property type="match status" value="1"/>
</dbReference>
<proteinExistence type="predicted"/>
<dbReference type="CDD" id="cd11336">
    <property type="entry name" value="AmyAc_MTSase"/>
    <property type="match status" value="1"/>
</dbReference>
<dbReference type="SUPFAM" id="SSF51445">
    <property type="entry name" value="(Trans)glycosidases"/>
    <property type="match status" value="1"/>
</dbReference>
<dbReference type="Proteomes" id="UP001500416">
    <property type="component" value="Unassembled WGS sequence"/>
</dbReference>
<evidence type="ECO:0000313" key="2">
    <source>
        <dbReference type="EMBL" id="GAA0233452.1"/>
    </source>
</evidence>
<dbReference type="PANTHER" id="PTHR10357:SF216">
    <property type="entry name" value="MALTOOLIGOSYL TREHALOSE SYNTHASE-RELATED"/>
    <property type="match status" value="1"/>
</dbReference>
<dbReference type="SMART" id="SM00642">
    <property type="entry name" value="Aamy"/>
    <property type="match status" value="1"/>
</dbReference>